<dbReference type="EMBL" id="VCAO01000001">
    <property type="protein sequence ID" value="TMM49996.1"/>
    <property type="molecule type" value="Genomic_DNA"/>
</dbReference>
<evidence type="ECO:0000313" key="2">
    <source>
        <dbReference type="EMBL" id="TMM49996.1"/>
    </source>
</evidence>
<dbReference type="Proteomes" id="UP000309668">
    <property type="component" value="Unassembled WGS sequence"/>
</dbReference>
<keyword evidence="3" id="KW-1185">Reference proteome</keyword>
<evidence type="ECO:0008006" key="4">
    <source>
        <dbReference type="Google" id="ProtNLM"/>
    </source>
</evidence>
<dbReference type="RefSeq" id="WP_138615557.1">
    <property type="nucleotide sequence ID" value="NZ_VCAO01000001.1"/>
</dbReference>
<evidence type="ECO:0000313" key="3">
    <source>
        <dbReference type="Proteomes" id="UP000309668"/>
    </source>
</evidence>
<feature type="compositionally biased region" description="Polar residues" evidence="1">
    <location>
        <begin position="40"/>
        <end position="53"/>
    </location>
</feature>
<organism evidence="2 3">
    <name type="scientific">Qipengyuania marisflavi</name>
    <dbReference type="NCBI Taxonomy" id="2486356"/>
    <lineage>
        <taxon>Bacteria</taxon>
        <taxon>Pseudomonadati</taxon>
        <taxon>Pseudomonadota</taxon>
        <taxon>Alphaproteobacteria</taxon>
        <taxon>Sphingomonadales</taxon>
        <taxon>Erythrobacteraceae</taxon>
        <taxon>Qipengyuania</taxon>
    </lineage>
</organism>
<accession>A0A5S3P978</accession>
<dbReference type="AlphaFoldDB" id="A0A5S3P978"/>
<name>A0A5S3P978_9SPHN</name>
<comment type="caution">
    <text evidence="2">The sequence shown here is derived from an EMBL/GenBank/DDBJ whole genome shotgun (WGS) entry which is preliminary data.</text>
</comment>
<evidence type="ECO:0000256" key="1">
    <source>
        <dbReference type="SAM" id="MobiDB-lite"/>
    </source>
</evidence>
<sequence>MIGRLTFPAALLMLAACSQQPAEQESADDFAARIGGEATAESTSAANDPSQPTMDMPNKAQAAPPAGADVTQLEQLGDVGGVNLGPREGGCTFMTGGKEMIIAAGLRDKGMSGKGVIRVGDGLVLLDSGPGGLDRIKRGTNFSGEGVTVTVSPAAGEAQTRPANVTVTGADGKAASYSGNWICA</sequence>
<protein>
    <recommendedName>
        <fullName evidence="4">Lipoprotein</fullName>
    </recommendedName>
</protein>
<dbReference type="OrthoDB" id="7407602at2"/>
<reference evidence="2 3" key="1">
    <citation type="submission" date="2019-05" db="EMBL/GenBank/DDBJ databases">
        <title>Erythrobacter marisflavi sp. nov., isolated from isolated from water of an estuary environment.</title>
        <authorList>
            <person name="Yoon J.-H."/>
        </authorList>
    </citation>
    <scope>NUCLEOTIDE SEQUENCE [LARGE SCALE GENOMIC DNA]</scope>
    <source>
        <strain evidence="2 3">KEM-5</strain>
    </source>
</reference>
<proteinExistence type="predicted"/>
<dbReference type="PROSITE" id="PS51257">
    <property type="entry name" value="PROKAR_LIPOPROTEIN"/>
    <property type="match status" value="1"/>
</dbReference>
<feature type="region of interest" description="Disordered" evidence="1">
    <location>
        <begin position="38"/>
        <end position="67"/>
    </location>
</feature>
<gene>
    <name evidence="2" type="ORF">FEV51_02005</name>
</gene>